<keyword evidence="2" id="KW-1185">Reference proteome</keyword>
<protein>
    <submittedName>
        <fullName evidence="1">Uncharacterized protein</fullName>
    </submittedName>
</protein>
<sequence length="77" mass="8562">MEFSHIQTNKDGKGKRVGNPLAKDYLNYLEDKTLSAQSGPGADTVLKLAKACSYWKNNQKRIEYGNCVIFLLAGLLI</sequence>
<dbReference type="InterPro" id="IPR002297">
    <property type="entry name" value="DNA-dir_DNA_pol_A_mt"/>
</dbReference>
<dbReference type="PANTHER" id="PTHR10267:SF0">
    <property type="entry name" value="DNA POLYMERASE SUBUNIT GAMMA-1"/>
    <property type="match status" value="1"/>
</dbReference>
<dbReference type="Proteomes" id="UP000828390">
    <property type="component" value="Unassembled WGS sequence"/>
</dbReference>
<dbReference type="PANTHER" id="PTHR10267">
    <property type="entry name" value="DNA POLYMERASE SUBUNIT GAMMA-1"/>
    <property type="match status" value="1"/>
</dbReference>
<evidence type="ECO:0000313" key="2">
    <source>
        <dbReference type="Proteomes" id="UP000828390"/>
    </source>
</evidence>
<dbReference type="GO" id="GO:0003887">
    <property type="term" value="F:DNA-directed DNA polymerase activity"/>
    <property type="evidence" value="ECO:0007669"/>
    <property type="project" value="TreeGrafter"/>
</dbReference>
<proteinExistence type="predicted"/>
<name>A0A9D4KAM5_DREPO</name>
<dbReference type="GO" id="GO:0005760">
    <property type="term" value="C:gamma DNA polymerase complex"/>
    <property type="evidence" value="ECO:0007669"/>
    <property type="project" value="InterPro"/>
</dbReference>
<dbReference type="AlphaFoldDB" id="A0A9D4KAM5"/>
<reference evidence="1" key="2">
    <citation type="submission" date="2020-11" db="EMBL/GenBank/DDBJ databases">
        <authorList>
            <person name="McCartney M.A."/>
            <person name="Auch B."/>
            <person name="Kono T."/>
            <person name="Mallez S."/>
            <person name="Becker A."/>
            <person name="Gohl D.M."/>
            <person name="Silverstein K.A.T."/>
            <person name="Koren S."/>
            <person name="Bechman K.B."/>
            <person name="Herman A."/>
            <person name="Abrahante J.E."/>
            <person name="Garbe J."/>
        </authorList>
    </citation>
    <scope>NUCLEOTIDE SEQUENCE</scope>
    <source>
        <strain evidence="1">Duluth1</strain>
        <tissue evidence="1">Whole animal</tissue>
    </source>
</reference>
<dbReference type="EMBL" id="JAIWYP010000004">
    <property type="protein sequence ID" value="KAH3836058.1"/>
    <property type="molecule type" value="Genomic_DNA"/>
</dbReference>
<dbReference type="GO" id="GO:0003677">
    <property type="term" value="F:DNA binding"/>
    <property type="evidence" value="ECO:0007669"/>
    <property type="project" value="InterPro"/>
</dbReference>
<organism evidence="1 2">
    <name type="scientific">Dreissena polymorpha</name>
    <name type="common">Zebra mussel</name>
    <name type="synonym">Mytilus polymorpha</name>
    <dbReference type="NCBI Taxonomy" id="45954"/>
    <lineage>
        <taxon>Eukaryota</taxon>
        <taxon>Metazoa</taxon>
        <taxon>Spiralia</taxon>
        <taxon>Lophotrochozoa</taxon>
        <taxon>Mollusca</taxon>
        <taxon>Bivalvia</taxon>
        <taxon>Autobranchia</taxon>
        <taxon>Heteroconchia</taxon>
        <taxon>Euheterodonta</taxon>
        <taxon>Imparidentia</taxon>
        <taxon>Neoheterodontei</taxon>
        <taxon>Myida</taxon>
        <taxon>Dreissenoidea</taxon>
        <taxon>Dreissenidae</taxon>
        <taxon>Dreissena</taxon>
    </lineage>
</organism>
<reference evidence="1" key="1">
    <citation type="journal article" date="2019" name="bioRxiv">
        <title>The Genome of the Zebra Mussel, Dreissena polymorpha: A Resource for Invasive Species Research.</title>
        <authorList>
            <person name="McCartney M.A."/>
            <person name="Auch B."/>
            <person name="Kono T."/>
            <person name="Mallez S."/>
            <person name="Zhang Y."/>
            <person name="Obille A."/>
            <person name="Becker A."/>
            <person name="Abrahante J.E."/>
            <person name="Garbe J."/>
            <person name="Badalamenti J.P."/>
            <person name="Herman A."/>
            <person name="Mangelson H."/>
            <person name="Liachko I."/>
            <person name="Sullivan S."/>
            <person name="Sone E.D."/>
            <person name="Koren S."/>
            <person name="Silverstein K.A.T."/>
            <person name="Beckman K.B."/>
            <person name="Gohl D.M."/>
        </authorList>
    </citation>
    <scope>NUCLEOTIDE SEQUENCE</scope>
    <source>
        <strain evidence="1">Duluth1</strain>
        <tissue evidence="1">Whole animal</tissue>
    </source>
</reference>
<comment type="caution">
    <text evidence="1">The sequence shown here is derived from an EMBL/GenBank/DDBJ whole genome shotgun (WGS) entry which is preliminary data.</text>
</comment>
<accession>A0A9D4KAM5</accession>
<gene>
    <name evidence="1" type="ORF">DPMN_109427</name>
</gene>
<dbReference type="GO" id="GO:0008408">
    <property type="term" value="F:3'-5' exonuclease activity"/>
    <property type="evidence" value="ECO:0007669"/>
    <property type="project" value="TreeGrafter"/>
</dbReference>
<evidence type="ECO:0000313" key="1">
    <source>
        <dbReference type="EMBL" id="KAH3836058.1"/>
    </source>
</evidence>
<dbReference type="GO" id="GO:0006264">
    <property type="term" value="P:mitochondrial DNA replication"/>
    <property type="evidence" value="ECO:0007669"/>
    <property type="project" value="TreeGrafter"/>
</dbReference>